<proteinExistence type="predicted"/>
<dbReference type="OrthoDB" id="8436363at2759"/>
<dbReference type="EMBL" id="CAJNOM010003547">
    <property type="protein sequence ID" value="CAF1646799.1"/>
    <property type="molecule type" value="Genomic_DNA"/>
</dbReference>
<reference evidence="6" key="1">
    <citation type="submission" date="2021-02" db="EMBL/GenBank/DDBJ databases">
        <authorList>
            <person name="Nowell W R."/>
        </authorList>
    </citation>
    <scope>NUCLEOTIDE SEQUENCE</scope>
</reference>
<dbReference type="PANTHER" id="PTHR23170">
    <property type="entry name" value="NY-REN-58 ANTIGEN"/>
    <property type="match status" value="1"/>
</dbReference>
<keyword evidence="7" id="KW-1185">Reference proteome</keyword>
<evidence type="ECO:0000313" key="7">
    <source>
        <dbReference type="Proteomes" id="UP000663832"/>
    </source>
</evidence>
<dbReference type="GO" id="GO:0005813">
    <property type="term" value="C:centrosome"/>
    <property type="evidence" value="ECO:0007669"/>
    <property type="project" value="UniProtKB-SubCell"/>
</dbReference>
<evidence type="ECO:0000256" key="1">
    <source>
        <dbReference type="ARBA" id="ARBA00004300"/>
    </source>
</evidence>
<dbReference type="Gene3D" id="3.80.10.10">
    <property type="entry name" value="Ribonuclease Inhibitor"/>
    <property type="match status" value="1"/>
</dbReference>
<evidence type="ECO:0000313" key="5">
    <source>
        <dbReference type="EMBL" id="CAF1509121.1"/>
    </source>
</evidence>
<gene>
    <name evidence="5" type="ORF">BJG266_LOCUS43616</name>
    <name evidence="6" type="ORF">QVE165_LOCUS60551</name>
</gene>
<sequence length="124" mass="13840">MDQCKTLYYDYCKTYDVEPNETILGEIQKVSNGDNNPTKSFNLSSLSIPEAQFVVLGKLFTHDCLFTSIHLNDCNLTSEALQAFLHGLVKNTTCRTLELKGNSIHGAGTEALAQVLRRNQTLQK</sequence>
<comment type="subcellular location">
    <subcellularLocation>
        <location evidence="1">Cytoplasm</location>
        <location evidence="1">Cytoskeleton</location>
        <location evidence="1">Microtubule organizing center</location>
        <location evidence="1">Centrosome</location>
    </subcellularLocation>
</comment>
<dbReference type="Proteomes" id="UP000663877">
    <property type="component" value="Unassembled WGS sequence"/>
</dbReference>
<evidence type="ECO:0000256" key="2">
    <source>
        <dbReference type="ARBA" id="ARBA00022490"/>
    </source>
</evidence>
<dbReference type="EMBL" id="CAJNOI010003199">
    <property type="protein sequence ID" value="CAF1509121.1"/>
    <property type="molecule type" value="Genomic_DNA"/>
</dbReference>
<dbReference type="InterPro" id="IPR032675">
    <property type="entry name" value="LRR_dom_sf"/>
</dbReference>
<accession>A0A816EJF1</accession>
<name>A0A816EJF1_9BILA</name>
<evidence type="ECO:0000313" key="6">
    <source>
        <dbReference type="EMBL" id="CAF1646799.1"/>
    </source>
</evidence>
<organism evidence="6 7">
    <name type="scientific">Adineta steineri</name>
    <dbReference type="NCBI Taxonomy" id="433720"/>
    <lineage>
        <taxon>Eukaryota</taxon>
        <taxon>Metazoa</taxon>
        <taxon>Spiralia</taxon>
        <taxon>Gnathifera</taxon>
        <taxon>Rotifera</taxon>
        <taxon>Eurotatoria</taxon>
        <taxon>Bdelloidea</taxon>
        <taxon>Adinetida</taxon>
        <taxon>Adinetidae</taxon>
        <taxon>Adineta</taxon>
    </lineage>
</organism>
<keyword evidence="2" id="KW-0963">Cytoplasm</keyword>
<dbReference type="Proteomes" id="UP000663832">
    <property type="component" value="Unassembled WGS sequence"/>
</dbReference>
<dbReference type="AlphaFoldDB" id="A0A816EJF1"/>
<evidence type="ECO:0000256" key="3">
    <source>
        <dbReference type="ARBA" id="ARBA00023054"/>
    </source>
</evidence>
<keyword evidence="4" id="KW-0206">Cytoskeleton</keyword>
<protein>
    <submittedName>
        <fullName evidence="6">Uncharacterized protein</fullName>
    </submittedName>
</protein>
<keyword evidence="3" id="KW-0175">Coiled coil</keyword>
<evidence type="ECO:0000256" key="4">
    <source>
        <dbReference type="ARBA" id="ARBA00023212"/>
    </source>
</evidence>
<comment type="caution">
    <text evidence="6">The sequence shown here is derived from an EMBL/GenBank/DDBJ whole genome shotgun (WGS) entry which is preliminary data.</text>
</comment>
<dbReference type="SUPFAM" id="SSF52047">
    <property type="entry name" value="RNI-like"/>
    <property type="match status" value="1"/>
</dbReference>
<dbReference type="PANTHER" id="PTHR23170:SF3">
    <property type="entry name" value="LEUCINE-RICH REPEAT-CONTAINING PROTEIN 45"/>
    <property type="match status" value="1"/>
</dbReference>
<dbReference type="InterPro" id="IPR052116">
    <property type="entry name" value="Centro_Cilium_Assembly"/>
</dbReference>